<feature type="domain" description="SUF system FeS cluster assembly SufBD core" evidence="2">
    <location>
        <begin position="85"/>
        <end position="303"/>
    </location>
</feature>
<dbReference type="PANTHER" id="PTHR30508">
    <property type="entry name" value="FES CLUSTER ASSEMBLY PROTEIN SUF"/>
    <property type="match status" value="1"/>
</dbReference>
<proteinExistence type="inferred from homology"/>
<dbReference type="InterPro" id="IPR055346">
    <property type="entry name" value="Fe-S_cluster_assembly_SufBD"/>
</dbReference>
<keyword evidence="4" id="KW-1185">Reference proteome</keyword>
<dbReference type="EMBL" id="CP102290">
    <property type="protein sequence ID" value="UWP59589.1"/>
    <property type="molecule type" value="Genomic_DNA"/>
</dbReference>
<dbReference type="SUPFAM" id="SSF101960">
    <property type="entry name" value="Stabilizer of iron transporter SufD"/>
    <property type="match status" value="1"/>
</dbReference>
<evidence type="ECO:0000313" key="3">
    <source>
        <dbReference type="EMBL" id="UWP59589.1"/>
    </source>
</evidence>
<organism evidence="3 4">
    <name type="scientific">Ruminococcus gauvreauii</name>
    <dbReference type="NCBI Taxonomy" id="438033"/>
    <lineage>
        <taxon>Bacteria</taxon>
        <taxon>Bacillati</taxon>
        <taxon>Bacillota</taxon>
        <taxon>Clostridia</taxon>
        <taxon>Eubacteriales</taxon>
        <taxon>Oscillospiraceae</taxon>
        <taxon>Ruminococcus</taxon>
    </lineage>
</organism>
<protein>
    <submittedName>
        <fullName evidence="3">SufD family Fe-S cluster assembly protein</fullName>
    </submittedName>
</protein>
<reference evidence="3" key="1">
    <citation type="journal article" date="2022" name="Cell">
        <title>Design, construction, and in vivo augmentation of a complex gut microbiome.</title>
        <authorList>
            <person name="Cheng A.G."/>
            <person name="Ho P.Y."/>
            <person name="Aranda-Diaz A."/>
            <person name="Jain S."/>
            <person name="Yu F.B."/>
            <person name="Meng X."/>
            <person name="Wang M."/>
            <person name="Iakiviak M."/>
            <person name="Nagashima K."/>
            <person name="Zhao A."/>
            <person name="Murugkar P."/>
            <person name="Patil A."/>
            <person name="Atabakhsh K."/>
            <person name="Weakley A."/>
            <person name="Yan J."/>
            <person name="Brumbaugh A.R."/>
            <person name="Higginbottom S."/>
            <person name="Dimas A."/>
            <person name="Shiver A.L."/>
            <person name="Deutschbauer A."/>
            <person name="Neff N."/>
            <person name="Sonnenburg J.L."/>
            <person name="Huang K.C."/>
            <person name="Fischbach M.A."/>
        </authorList>
    </citation>
    <scope>NUCLEOTIDE SEQUENCE</scope>
    <source>
        <strain evidence="3">DSM 19829</strain>
    </source>
</reference>
<evidence type="ECO:0000259" key="2">
    <source>
        <dbReference type="Pfam" id="PF01458"/>
    </source>
</evidence>
<dbReference type="PANTHER" id="PTHR30508:SF1">
    <property type="entry name" value="UPF0051 PROTEIN ABCI8, CHLOROPLASTIC-RELATED"/>
    <property type="match status" value="1"/>
</dbReference>
<evidence type="ECO:0000313" key="4">
    <source>
        <dbReference type="Proteomes" id="UP001060164"/>
    </source>
</evidence>
<comment type="similarity">
    <text evidence="1">Belongs to the iron-sulfur cluster assembly SufBD family.</text>
</comment>
<sequence length="306" mass="32936">MNKITRKLLKAVSDFTGEFKGAFNIREDGQCAGRQSSEHIRIENKEDAPGLVIRIDGNAQQETVYIPACVTHGNVDDLVYNDFYVAAGADVTIVAGCGVHSDGEEDARHNGIHRFFLEKGAHVLYQEKHIGTGDGKGAKRIDPVTDIVLAEDAVLEMDTVQLGGVDSSTRKTSAVLGARAQLIIHERILTDKKETATTEFEVSMDGEDSAVDLISRSVAKGNSSQDYHSRIKGNCRCMGHSECDAILVGNGTVNAAPELYAGNIDASLIHEAAIGKIAGEQIIKLCTLGLTEEQAEEKIIQGFLKA</sequence>
<evidence type="ECO:0000256" key="1">
    <source>
        <dbReference type="ARBA" id="ARBA00043967"/>
    </source>
</evidence>
<dbReference type="Pfam" id="PF01458">
    <property type="entry name" value="SUFBD_core"/>
    <property type="match status" value="1"/>
</dbReference>
<accession>A0ABY5VG77</accession>
<dbReference type="InterPro" id="IPR000825">
    <property type="entry name" value="SUF_FeS_clus_asmbl_SufBD_core"/>
</dbReference>
<dbReference type="RefSeq" id="WP_028527822.1">
    <property type="nucleotide sequence ID" value="NZ_CABLBR010000005.1"/>
</dbReference>
<name>A0ABY5VG77_9FIRM</name>
<dbReference type="InterPro" id="IPR037284">
    <property type="entry name" value="SUF_FeS_clus_asmbl_SufBD_sf"/>
</dbReference>
<gene>
    <name evidence="3" type="ORF">NQ502_00570</name>
</gene>
<dbReference type="Proteomes" id="UP001060164">
    <property type="component" value="Chromosome"/>
</dbReference>